<dbReference type="PANTHER" id="PTHR43178">
    <property type="entry name" value="DIHYDROLIPOAMIDE ACETYLTRANSFERASE COMPONENT OF PYRUVATE DEHYDROGENASE COMPLEX"/>
    <property type="match status" value="1"/>
</dbReference>
<dbReference type="InterPro" id="IPR023213">
    <property type="entry name" value="CAT-like_dom_sf"/>
</dbReference>
<evidence type="ECO:0000256" key="5">
    <source>
        <dbReference type="ARBA" id="ARBA00011666"/>
    </source>
</evidence>
<accession>S9Q7N0</accession>
<dbReference type="GO" id="GO:0004149">
    <property type="term" value="F:dihydrolipoyllysine-residue succinyltransferase activity"/>
    <property type="evidence" value="ECO:0007669"/>
    <property type="project" value="UniProtKB-EC"/>
</dbReference>
<comment type="cofactor">
    <cofactor evidence="1">
        <name>(R)-lipoate</name>
        <dbReference type="ChEBI" id="CHEBI:83088"/>
    </cofactor>
</comment>
<dbReference type="STRING" id="1123237.Salmuc_00076"/>
<dbReference type="InterPro" id="IPR004167">
    <property type="entry name" value="PSBD"/>
</dbReference>
<gene>
    <name evidence="16" type="ORF">Salmuc_00076</name>
</gene>
<evidence type="ECO:0000256" key="14">
    <source>
        <dbReference type="SAM" id="MobiDB-lite"/>
    </source>
</evidence>
<evidence type="ECO:0000256" key="10">
    <source>
        <dbReference type="ARBA" id="ARBA00023315"/>
    </source>
</evidence>
<dbReference type="Gene3D" id="4.10.320.10">
    <property type="entry name" value="E3-binding domain"/>
    <property type="match status" value="1"/>
</dbReference>
<keyword evidence="10 16" id="KW-0012">Acyltransferase</keyword>
<dbReference type="eggNOG" id="COG0508">
    <property type="taxonomic scope" value="Bacteria"/>
</dbReference>
<dbReference type="PANTHER" id="PTHR43178:SF5">
    <property type="entry name" value="LIPOAMIDE ACYLTRANSFERASE COMPONENT OF BRANCHED-CHAIN ALPHA-KETO ACID DEHYDROGENASE COMPLEX, MITOCHONDRIAL"/>
    <property type="match status" value="1"/>
</dbReference>
<comment type="function">
    <text evidence="2">E2 component of the 2-oxoglutarate dehydrogenase (OGDH) complex which catalyzes the second step in the conversion of 2-oxoglutarate to succinyl-CoA and CO(2).</text>
</comment>
<dbReference type="GO" id="GO:0031405">
    <property type="term" value="F:lipoic acid binding"/>
    <property type="evidence" value="ECO:0007669"/>
    <property type="project" value="TreeGrafter"/>
</dbReference>
<evidence type="ECO:0000256" key="3">
    <source>
        <dbReference type="ARBA" id="ARBA00005145"/>
    </source>
</evidence>
<dbReference type="InterPro" id="IPR036625">
    <property type="entry name" value="E3-bd_dom_sf"/>
</dbReference>
<evidence type="ECO:0000256" key="8">
    <source>
        <dbReference type="ARBA" id="ARBA00022679"/>
    </source>
</evidence>
<dbReference type="AlphaFoldDB" id="S9Q7N0"/>
<dbReference type="EMBL" id="APVH01000072">
    <property type="protein sequence ID" value="EPX75588.1"/>
    <property type="molecule type" value="Genomic_DNA"/>
</dbReference>
<reference evidence="17" key="1">
    <citation type="journal article" date="2014" name="Stand. Genomic Sci.">
        <title>Genome sequence of the exopolysaccharide-producing Salipiger mucosus type strain (DSM 16094(T)), a moderately halophilic member of the Roseobacter clade.</title>
        <authorList>
            <person name="Riedel T."/>
            <person name="Spring S."/>
            <person name="Fiebig A."/>
            <person name="Petersen J."/>
            <person name="Kyrpides N.C."/>
            <person name="Goker M."/>
            <person name="Klenk H.P."/>
        </authorList>
    </citation>
    <scope>NUCLEOTIDE SEQUENCE [LARGE SCALE GENOMIC DNA]</scope>
    <source>
        <strain evidence="17">DSM 16094</strain>
    </source>
</reference>
<protein>
    <recommendedName>
        <fullName evidence="7">Dihydrolipoyllysine-residue succinyltransferase component of 2-oxoglutarate dehydrogenase complex</fullName>
        <ecNumber evidence="6">2.3.1.61</ecNumber>
    </recommendedName>
    <alternativeName>
        <fullName evidence="12">2-oxoglutarate dehydrogenase complex component E2</fullName>
    </alternativeName>
    <alternativeName>
        <fullName evidence="11">Dihydrolipoamide succinyltransferase component of 2-oxoglutarate dehydrogenase complex</fullName>
    </alternativeName>
</protein>
<evidence type="ECO:0000256" key="7">
    <source>
        <dbReference type="ARBA" id="ARBA00019511"/>
    </source>
</evidence>
<comment type="subunit">
    <text evidence="5">Forms a 24-polypeptide structural core with octahedral symmetry. Part of the 2-oxoglutarate dehydrogenase (OGDH) complex composed of E1 (2-oxoglutarate dehydrogenase), E2 (dihydrolipoamide succinyltransferase) and E3 (dihydrolipoamide dehydrogenase); the complex contains multiple copies of the three enzymatic components (E1, E2 and E3).</text>
</comment>
<evidence type="ECO:0000256" key="9">
    <source>
        <dbReference type="ARBA" id="ARBA00022823"/>
    </source>
</evidence>
<dbReference type="HOGENOM" id="CLU_016733_2_1_5"/>
<dbReference type="FunFam" id="3.30.559.10:FF:000007">
    <property type="entry name" value="Dihydrolipoamide acetyltransferase component of pyruvate dehydrogenase complex"/>
    <property type="match status" value="1"/>
</dbReference>
<evidence type="ECO:0000256" key="13">
    <source>
        <dbReference type="ARBA" id="ARBA00052761"/>
    </source>
</evidence>
<evidence type="ECO:0000256" key="12">
    <source>
        <dbReference type="ARBA" id="ARBA00032406"/>
    </source>
</evidence>
<comment type="catalytic activity">
    <reaction evidence="13">
        <text>N(6)-[(R)-dihydrolipoyl]-L-lysyl-[protein] + succinyl-CoA = N(6)-[(R)-S(8)-succinyldihydrolipoyl]-L-lysyl-[protein] + CoA</text>
        <dbReference type="Rhea" id="RHEA:15213"/>
        <dbReference type="Rhea" id="RHEA-COMP:10475"/>
        <dbReference type="Rhea" id="RHEA-COMP:20092"/>
        <dbReference type="ChEBI" id="CHEBI:57287"/>
        <dbReference type="ChEBI" id="CHEBI:57292"/>
        <dbReference type="ChEBI" id="CHEBI:83100"/>
        <dbReference type="ChEBI" id="CHEBI:83120"/>
        <dbReference type="EC" id="2.3.1.61"/>
    </reaction>
</comment>
<keyword evidence="17" id="KW-1185">Reference proteome</keyword>
<dbReference type="PROSITE" id="PS51826">
    <property type="entry name" value="PSBD"/>
    <property type="match status" value="1"/>
</dbReference>
<keyword evidence="8 16" id="KW-0808">Transferase</keyword>
<evidence type="ECO:0000259" key="15">
    <source>
        <dbReference type="PROSITE" id="PS51826"/>
    </source>
</evidence>
<name>S9Q7N0_9RHOB</name>
<dbReference type="Gene3D" id="3.30.559.10">
    <property type="entry name" value="Chloramphenicol acetyltransferase-like domain"/>
    <property type="match status" value="1"/>
</dbReference>
<dbReference type="InterPro" id="IPR001078">
    <property type="entry name" value="2-oxoacid_DH_actylTfrase"/>
</dbReference>
<feature type="domain" description="Peripheral subunit-binding (PSBD)" evidence="15">
    <location>
        <begin position="1"/>
        <end position="33"/>
    </location>
</feature>
<dbReference type="GO" id="GO:0016407">
    <property type="term" value="F:acetyltransferase activity"/>
    <property type="evidence" value="ECO:0007669"/>
    <property type="project" value="TreeGrafter"/>
</dbReference>
<evidence type="ECO:0000256" key="4">
    <source>
        <dbReference type="ARBA" id="ARBA00007317"/>
    </source>
</evidence>
<evidence type="ECO:0000256" key="6">
    <source>
        <dbReference type="ARBA" id="ARBA00012945"/>
    </source>
</evidence>
<comment type="caution">
    <text evidence="16">The sequence shown here is derived from an EMBL/GenBank/DDBJ whole genome shotgun (WGS) entry which is preliminary data.</text>
</comment>
<keyword evidence="9" id="KW-0450">Lipoyl</keyword>
<dbReference type="SUPFAM" id="SSF52777">
    <property type="entry name" value="CoA-dependent acyltransferases"/>
    <property type="match status" value="1"/>
</dbReference>
<dbReference type="InterPro" id="IPR050743">
    <property type="entry name" value="2-oxoacid_DH_E2_comp"/>
</dbReference>
<organism evidence="16 17">
    <name type="scientific">Salipiger mucosus DSM 16094</name>
    <dbReference type="NCBI Taxonomy" id="1123237"/>
    <lineage>
        <taxon>Bacteria</taxon>
        <taxon>Pseudomonadati</taxon>
        <taxon>Pseudomonadota</taxon>
        <taxon>Alphaproteobacteria</taxon>
        <taxon>Rhodobacterales</taxon>
        <taxon>Roseobacteraceae</taxon>
        <taxon>Salipiger</taxon>
    </lineage>
</organism>
<feature type="compositionally biased region" description="Basic and acidic residues" evidence="14">
    <location>
        <begin position="23"/>
        <end position="33"/>
    </location>
</feature>
<sequence length="298" mass="32142">MRKRASDLGLDLAEVTGTGPEGRVTHADLDRHLTRGAAPAPRRASDGVTETRVIGLRRKIAEQMTRAHAAIPAITIVEEVDVTELERLRAKMKDERGEARARLTLLPFLIRAMDLSRRVAPQVNAHYDDVEGVLREFAAVHVGVATQTEKGLMVPVMRHAEACSLWDMAAEIARLAEGARAGKLGREELGGSTVTITSLGALGAVASTPIINHPEVAIVGVNRKAIRPVWDGNRFAPREVMNLSASFDHRVVDGWDAARFVARMKELLEVPALLFAADAPGGPERTTGEAGVAGRREG</sequence>
<dbReference type="Proteomes" id="UP000015347">
    <property type="component" value="Unassembled WGS sequence"/>
</dbReference>
<proteinExistence type="inferred from homology"/>
<feature type="region of interest" description="Disordered" evidence="14">
    <location>
        <begin position="279"/>
        <end position="298"/>
    </location>
</feature>
<comment type="similarity">
    <text evidence="4">Belongs to the 2-oxoacid dehydrogenase family.</text>
</comment>
<evidence type="ECO:0000256" key="2">
    <source>
        <dbReference type="ARBA" id="ARBA00004052"/>
    </source>
</evidence>
<evidence type="ECO:0000313" key="16">
    <source>
        <dbReference type="EMBL" id="EPX75588.1"/>
    </source>
</evidence>
<dbReference type="EC" id="2.3.1.61" evidence="6"/>
<comment type="pathway">
    <text evidence="3">Amino-acid degradation; L-lysine degradation via saccharopine pathway; glutaryl-CoA from L-lysine: step 6/6.</text>
</comment>
<evidence type="ECO:0000313" key="17">
    <source>
        <dbReference type="Proteomes" id="UP000015347"/>
    </source>
</evidence>
<dbReference type="Pfam" id="PF02817">
    <property type="entry name" value="E3_binding"/>
    <property type="match status" value="1"/>
</dbReference>
<dbReference type="GO" id="GO:0005737">
    <property type="term" value="C:cytoplasm"/>
    <property type="evidence" value="ECO:0007669"/>
    <property type="project" value="TreeGrafter"/>
</dbReference>
<dbReference type="SUPFAM" id="SSF47005">
    <property type="entry name" value="Peripheral subunit-binding domain of 2-oxo acid dehydrogenase complex"/>
    <property type="match status" value="1"/>
</dbReference>
<dbReference type="Pfam" id="PF00198">
    <property type="entry name" value="2-oxoacid_dh"/>
    <property type="match status" value="1"/>
</dbReference>
<evidence type="ECO:0000256" key="11">
    <source>
        <dbReference type="ARBA" id="ARBA00030325"/>
    </source>
</evidence>
<evidence type="ECO:0000256" key="1">
    <source>
        <dbReference type="ARBA" id="ARBA00001938"/>
    </source>
</evidence>
<feature type="region of interest" description="Disordered" evidence="14">
    <location>
        <begin position="1"/>
        <end position="48"/>
    </location>
</feature>